<feature type="binding site" evidence="15">
    <location>
        <begin position="167"/>
        <end position="170"/>
    </location>
    <ligand>
        <name>GTP</name>
        <dbReference type="ChEBI" id="CHEBI:37565"/>
        <label>1</label>
    </ligand>
</feature>
<dbReference type="GO" id="GO:0005886">
    <property type="term" value="C:plasma membrane"/>
    <property type="evidence" value="ECO:0007669"/>
    <property type="project" value="UniProtKB-SubCell"/>
</dbReference>
<keyword evidence="13 17" id="KW-0472">Membrane</keyword>
<evidence type="ECO:0000256" key="15">
    <source>
        <dbReference type="PIRSR" id="PIRSR603373-1"/>
    </source>
</evidence>
<dbReference type="PANTHER" id="PTHR43185:SF1">
    <property type="entry name" value="FE(2+) TRANSPORTER FEOB"/>
    <property type="match status" value="1"/>
</dbReference>
<dbReference type="NCBIfam" id="TIGR00437">
    <property type="entry name" value="feoB"/>
    <property type="match status" value="1"/>
</dbReference>
<keyword evidence="6" id="KW-0997">Cell inner membrane</keyword>
<dbReference type="EMBL" id="DYUZ01000012">
    <property type="protein sequence ID" value="HJG36836.1"/>
    <property type="molecule type" value="Genomic_DNA"/>
</dbReference>
<reference evidence="19" key="2">
    <citation type="submission" date="2021-09" db="EMBL/GenBank/DDBJ databases">
        <authorList>
            <person name="Gilroy R."/>
        </authorList>
    </citation>
    <scope>NUCLEOTIDE SEQUENCE</scope>
    <source>
        <strain evidence="19">ChiHjej13B12-9602</strain>
    </source>
</reference>
<dbReference type="PROSITE" id="PS51711">
    <property type="entry name" value="G_FEOB"/>
    <property type="match status" value="1"/>
</dbReference>
<dbReference type="Pfam" id="PF17910">
    <property type="entry name" value="FeoB_Cyto"/>
    <property type="match status" value="1"/>
</dbReference>
<evidence type="ECO:0000256" key="16">
    <source>
        <dbReference type="PIRSR" id="PIRSR603373-2"/>
    </source>
</evidence>
<comment type="subcellular location">
    <subcellularLocation>
        <location evidence="2 17">Cell inner membrane</location>
        <topology evidence="2 17">Multi-pass membrane protein</topology>
    </subcellularLocation>
</comment>
<keyword evidence="3 17" id="KW-0813">Transport</keyword>
<feature type="transmembrane region" description="Helical" evidence="17">
    <location>
        <begin position="760"/>
        <end position="784"/>
    </location>
</feature>
<feature type="binding site" evidence="16">
    <location>
        <position position="137"/>
    </location>
    <ligand>
        <name>Mg(2+)</name>
        <dbReference type="ChEBI" id="CHEBI:18420"/>
        <label>2</label>
    </ligand>
</feature>
<feature type="transmembrane region" description="Helical" evidence="17">
    <location>
        <begin position="465"/>
        <end position="489"/>
    </location>
</feature>
<evidence type="ECO:0000256" key="4">
    <source>
        <dbReference type="ARBA" id="ARBA00022475"/>
    </source>
</evidence>
<evidence type="ECO:0000256" key="3">
    <source>
        <dbReference type="ARBA" id="ARBA00022448"/>
    </source>
</evidence>
<feature type="transmembrane region" description="Helical" evidence="17">
    <location>
        <begin position="671"/>
        <end position="697"/>
    </location>
</feature>
<feature type="binding site" evidence="16">
    <location>
        <position position="133"/>
    </location>
    <ligand>
        <name>Mg(2+)</name>
        <dbReference type="ChEBI" id="CHEBI:18420"/>
        <label>2</label>
    </ligand>
</feature>
<feature type="binding site" evidence="15">
    <location>
        <begin position="147"/>
        <end position="151"/>
    </location>
    <ligand>
        <name>GTP</name>
        <dbReference type="ChEBI" id="CHEBI:37565"/>
        <label>1</label>
    </ligand>
</feature>
<evidence type="ECO:0000256" key="2">
    <source>
        <dbReference type="ARBA" id="ARBA00004429"/>
    </source>
</evidence>
<dbReference type="GO" id="GO:0005525">
    <property type="term" value="F:GTP binding"/>
    <property type="evidence" value="ECO:0007669"/>
    <property type="project" value="UniProtKB-KW"/>
</dbReference>
<keyword evidence="16" id="KW-0460">Magnesium</keyword>
<keyword evidence="9 17" id="KW-1133">Transmembrane helix</keyword>
<evidence type="ECO:0000256" key="6">
    <source>
        <dbReference type="ARBA" id="ARBA00022519"/>
    </source>
</evidence>
<feature type="transmembrane region" description="Helical" evidence="17">
    <location>
        <begin position="575"/>
        <end position="595"/>
    </location>
</feature>
<dbReference type="InterPro" id="IPR011642">
    <property type="entry name" value="Gate_dom"/>
</dbReference>
<evidence type="ECO:0000256" key="7">
    <source>
        <dbReference type="ARBA" id="ARBA00022692"/>
    </source>
</evidence>
<feature type="binding site" evidence="15">
    <location>
        <begin position="227"/>
        <end position="230"/>
    </location>
    <ligand>
        <name>GTP</name>
        <dbReference type="ChEBI" id="CHEBI:37565"/>
        <label>1</label>
    </ligand>
</feature>
<evidence type="ECO:0000313" key="20">
    <source>
        <dbReference type="Proteomes" id="UP000753256"/>
    </source>
</evidence>
<keyword evidence="11" id="KW-0406">Ion transport</keyword>
<evidence type="ECO:0000256" key="9">
    <source>
        <dbReference type="ARBA" id="ARBA00022989"/>
    </source>
</evidence>
<name>A0A921IUE4_9ACTN</name>
<proteinExistence type="inferred from homology"/>
<evidence type="ECO:0000313" key="19">
    <source>
        <dbReference type="EMBL" id="HJG36836.1"/>
    </source>
</evidence>
<feature type="binding site" evidence="16">
    <location>
        <position position="136"/>
    </location>
    <ligand>
        <name>Mg(2+)</name>
        <dbReference type="ChEBI" id="CHEBI:18420"/>
        <label>2</label>
    </ligand>
</feature>
<dbReference type="GO" id="GO:0046914">
    <property type="term" value="F:transition metal ion binding"/>
    <property type="evidence" value="ECO:0007669"/>
    <property type="project" value="InterPro"/>
</dbReference>
<dbReference type="InterPro" id="IPR030389">
    <property type="entry name" value="G_FEOB_dom"/>
</dbReference>
<comment type="similarity">
    <text evidence="17">Belongs to the TRAFAC class TrmE-Era-EngA-EngB-Septin-like GTPase superfamily. FeoB GTPase (TC 9.A.8) family.</text>
</comment>
<evidence type="ECO:0000256" key="14">
    <source>
        <dbReference type="NCBIfam" id="TIGR00437"/>
    </source>
</evidence>
<gene>
    <name evidence="19" type="primary">feoB</name>
    <name evidence="19" type="ORF">K8V70_03085</name>
</gene>
<dbReference type="InterPro" id="IPR007167">
    <property type="entry name" value="Fe-transptr_FeoA-like"/>
</dbReference>
<evidence type="ECO:0000256" key="10">
    <source>
        <dbReference type="ARBA" id="ARBA00023004"/>
    </source>
</evidence>
<dbReference type="Pfam" id="PF04023">
    <property type="entry name" value="FeoA"/>
    <property type="match status" value="1"/>
</dbReference>
<dbReference type="FunFam" id="3.40.50.300:FF:000426">
    <property type="entry name" value="Ferrous iron transport protein B"/>
    <property type="match status" value="1"/>
</dbReference>
<feature type="transmembrane region" description="Helical" evidence="17">
    <location>
        <begin position="704"/>
        <end position="723"/>
    </location>
</feature>
<feature type="transmembrane region" description="Helical" evidence="17">
    <location>
        <begin position="633"/>
        <end position="651"/>
    </location>
</feature>
<feature type="transmembrane region" description="Helical" evidence="17">
    <location>
        <begin position="729"/>
        <end position="748"/>
    </location>
</feature>
<dbReference type="Pfam" id="PF02421">
    <property type="entry name" value="FeoB_N"/>
    <property type="match status" value="1"/>
</dbReference>
<dbReference type="SMART" id="SM00899">
    <property type="entry name" value="FeoA"/>
    <property type="match status" value="1"/>
</dbReference>
<keyword evidence="8 15" id="KW-0547">Nucleotide-binding</keyword>
<dbReference type="InterPro" id="IPR027417">
    <property type="entry name" value="P-loop_NTPase"/>
</dbReference>
<feature type="binding site" evidence="15">
    <location>
        <begin position="122"/>
        <end position="129"/>
    </location>
    <ligand>
        <name>GTP</name>
        <dbReference type="ChEBI" id="CHEBI:37565"/>
        <label>1</label>
    </ligand>
</feature>
<comment type="function">
    <text evidence="1 17">Probable transporter of a GTP-driven Fe(2+) uptake system.</text>
</comment>
<keyword evidence="5 17" id="KW-0410">Iron transport</keyword>
<keyword evidence="7 17" id="KW-0812">Transmembrane</keyword>
<reference evidence="19" key="1">
    <citation type="journal article" date="2021" name="PeerJ">
        <title>Extensive microbial diversity within the chicken gut microbiome revealed by metagenomics and culture.</title>
        <authorList>
            <person name="Gilroy R."/>
            <person name="Ravi A."/>
            <person name="Getino M."/>
            <person name="Pursley I."/>
            <person name="Horton D.L."/>
            <person name="Alikhan N.F."/>
            <person name="Baker D."/>
            <person name="Gharbi K."/>
            <person name="Hall N."/>
            <person name="Watson M."/>
            <person name="Adriaenssens E.M."/>
            <person name="Foster-Nyarko E."/>
            <person name="Jarju S."/>
            <person name="Secka A."/>
            <person name="Antonio M."/>
            <person name="Oren A."/>
            <person name="Chaudhuri R.R."/>
            <person name="La Ragione R."/>
            <person name="Hildebrand F."/>
            <person name="Pallen M.J."/>
        </authorList>
    </citation>
    <scope>NUCLEOTIDE SEQUENCE</scope>
    <source>
        <strain evidence="19">ChiHjej13B12-9602</strain>
    </source>
</reference>
<sequence>MKLDELEIGKDAIIESVDSDDSSLRQHIFDMGLTPGTEVTMMKYAPMGDPLEIRLRGYELTLRRADAARIEVDDVHDAHNCPRKNPEVQVTAHPAFGESAARPRREGAALSENAPLRFALAGNQNCGKTTLFNQLTGSNQHVGNFPGVTVDRKDGQVKGHPNATITDLPGIYSLSPYTSEEVVSRQFILEEQPDAIIDIVDATNIERNLYLTLQLMELDRPMVLALNMMDELTENGGTVDVNALEAALGIPVVPIAAAKNEGIGELTEHALHVARYREHPGRVDFCAPDGADGGALHRCIHGLIHLIADHAEAARIPVRFAATKLIEGDRLVIEALALEQNELDAVEHIISQMEEEAGADRMAALADMRFSFIEQVCSASVVKPHESREHLRSVAADRILTGKYTAIPVFVGIMVLVFWITFDAVGQRLSDLLEMGIGAFTDMVDAALTSFGLNPVVHSLVIDGIFAGVGSVLSFLPIIVVLFLLLSILEDSGYMARVAFVMDKILRKLGLSGRSFVPMLIGFGCSVPAIMATRTLPSEHDRKMTVMLTPFMSCSAKLPVYALFSAAFFPDSAPLVMVSLYLMGMLVGVLVALVLKGTAFKGDPVPFVMELPNYRLPSVKTTVRLAWDKAKGFATKAFTIIFVASVVIWFLQTFDIRFNLVDDQANSMLAALGTLVAPLFAPLGFGNWIAAAAIVAGFGAKENVAATLTVLMGGSVAALSTLFSPLTAFTFLTFVLLYTPCVAAVSAVRNELGTRMMFAVVLMQCGVAWVVAFSVHVAGIALGLA</sequence>
<feature type="transmembrane region" description="Helical" evidence="17">
    <location>
        <begin position="406"/>
        <end position="425"/>
    </location>
</feature>
<keyword evidence="10 17" id="KW-0408">Iron</keyword>
<evidence type="ECO:0000256" key="13">
    <source>
        <dbReference type="ARBA" id="ARBA00023136"/>
    </source>
</evidence>
<dbReference type="SUPFAM" id="SSF52540">
    <property type="entry name" value="P-loop containing nucleoside triphosphate hydrolases"/>
    <property type="match status" value="1"/>
</dbReference>
<dbReference type="InterPro" id="IPR038157">
    <property type="entry name" value="FeoA_core_dom"/>
</dbReference>
<dbReference type="InterPro" id="IPR003373">
    <property type="entry name" value="Fe2_transport_prot-B"/>
</dbReference>
<dbReference type="Proteomes" id="UP000753256">
    <property type="component" value="Unassembled WGS sequence"/>
</dbReference>
<dbReference type="InterPro" id="IPR011640">
    <property type="entry name" value="Fe2_transport_prot_B_C"/>
</dbReference>
<evidence type="ECO:0000256" key="17">
    <source>
        <dbReference type="RuleBase" id="RU362098"/>
    </source>
</evidence>
<evidence type="ECO:0000256" key="11">
    <source>
        <dbReference type="ARBA" id="ARBA00023065"/>
    </source>
</evidence>
<dbReference type="CDD" id="cd01879">
    <property type="entry name" value="FeoB"/>
    <property type="match status" value="1"/>
</dbReference>
<comment type="caution">
    <text evidence="19">The sequence shown here is derived from an EMBL/GenBank/DDBJ whole genome shotgun (WGS) entry which is preliminary data.</text>
</comment>
<dbReference type="Pfam" id="PF07670">
    <property type="entry name" value="Gate"/>
    <property type="match status" value="2"/>
</dbReference>
<dbReference type="RefSeq" id="WP_273189237.1">
    <property type="nucleotide sequence ID" value="NZ_DYUZ01000012.1"/>
</dbReference>
<accession>A0A921IUE4</accession>
<dbReference type="InterPro" id="IPR050860">
    <property type="entry name" value="FeoB_GTPase"/>
</dbReference>
<evidence type="ECO:0000256" key="1">
    <source>
        <dbReference type="ARBA" id="ARBA00003926"/>
    </source>
</evidence>
<dbReference type="PANTHER" id="PTHR43185">
    <property type="entry name" value="FERROUS IRON TRANSPORT PROTEIN B"/>
    <property type="match status" value="1"/>
</dbReference>
<dbReference type="SUPFAM" id="SSF50037">
    <property type="entry name" value="C-terminal domain of transcriptional repressors"/>
    <property type="match status" value="1"/>
</dbReference>
<evidence type="ECO:0000259" key="18">
    <source>
        <dbReference type="PROSITE" id="PS51711"/>
    </source>
</evidence>
<dbReference type="InterPro" id="IPR008988">
    <property type="entry name" value="Transcriptional_repressor_C"/>
</dbReference>
<dbReference type="Gene3D" id="1.10.287.1770">
    <property type="match status" value="1"/>
</dbReference>
<feature type="domain" description="FeoB-type G" evidence="18">
    <location>
        <begin position="115"/>
        <end position="276"/>
    </location>
</feature>
<evidence type="ECO:0000256" key="5">
    <source>
        <dbReference type="ARBA" id="ARBA00022496"/>
    </source>
</evidence>
<evidence type="ECO:0000256" key="12">
    <source>
        <dbReference type="ARBA" id="ARBA00023134"/>
    </source>
</evidence>
<keyword evidence="12 15" id="KW-0342">GTP-binding</keyword>
<keyword evidence="4" id="KW-1003">Cell membrane</keyword>
<organism evidence="19 20">
    <name type="scientific">Enorma phocaeensis</name>
    <dbReference type="NCBI Taxonomy" id="1871019"/>
    <lineage>
        <taxon>Bacteria</taxon>
        <taxon>Bacillati</taxon>
        <taxon>Actinomycetota</taxon>
        <taxon>Coriobacteriia</taxon>
        <taxon>Coriobacteriales</taxon>
        <taxon>Coriobacteriaceae</taxon>
        <taxon>Enorma</taxon>
    </lineage>
</organism>
<dbReference type="Gene3D" id="2.30.30.90">
    <property type="match status" value="1"/>
</dbReference>
<dbReference type="GO" id="GO:0015093">
    <property type="term" value="F:ferrous iron transmembrane transporter activity"/>
    <property type="evidence" value="ECO:0007669"/>
    <property type="project" value="UniProtKB-UniRule"/>
</dbReference>
<dbReference type="InterPro" id="IPR041069">
    <property type="entry name" value="FeoB_Cyto"/>
</dbReference>
<evidence type="ECO:0000256" key="8">
    <source>
        <dbReference type="ARBA" id="ARBA00022741"/>
    </source>
</evidence>
<protein>
    <recommendedName>
        <fullName evidence="14 17">Ferrous iron transport protein B</fullName>
    </recommendedName>
</protein>
<keyword evidence="16" id="KW-0479">Metal-binding</keyword>
<dbReference type="AlphaFoldDB" id="A0A921IUE4"/>
<dbReference type="Gene3D" id="3.40.50.300">
    <property type="entry name" value="P-loop containing nucleotide triphosphate hydrolases"/>
    <property type="match status" value="1"/>
</dbReference>
<feature type="transmembrane region" description="Helical" evidence="17">
    <location>
        <begin position="509"/>
        <end position="532"/>
    </location>
</feature>
<dbReference type="Pfam" id="PF07664">
    <property type="entry name" value="FeoB_C"/>
    <property type="match status" value="1"/>
</dbReference>